<dbReference type="STRING" id="88036.D8QNC8"/>
<keyword evidence="1" id="KW-0677">Repeat</keyword>
<dbReference type="Pfam" id="PF12796">
    <property type="entry name" value="Ank_2"/>
    <property type="match status" value="1"/>
</dbReference>
<dbReference type="InterPro" id="IPR002110">
    <property type="entry name" value="Ankyrin_rpt"/>
</dbReference>
<dbReference type="Gene3D" id="1.25.40.20">
    <property type="entry name" value="Ankyrin repeat-containing domain"/>
    <property type="match status" value="1"/>
</dbReference>
<reference evidence="4 5" key="1">
    <citation type="journal article" date="2011" name="Science">
        <title>The Selaginella genome identifies genetic changes associated with the evolution of vascular plants.</title>
        <authorList>
            <person name="Banks J.A."/>
            <person name="Nishiyama T."/>
            <person name="Hasebe M."/>
            <person name="Bowman J.L."/>
            <person name="Gribskov M."/>
            <person name="dePamphilis C."/>
            <person name="Albert V.A."/>
            <person name="Aono N."/>
            <person name="Aoyama T."/>
            <person name="Ambrose B.A."/>
            <person name="Ashton N.W."/>
            <person name="Axtell M.J."/>
            <person name="Barker E."/>
            <person name="Barker M.S."/>
            <person name="Bennetzen J.L."/>
            <person name="Bonawitz N.D."/>
            <person name="Chapple C."/>
            <person name="Cheng C."/>
            <person name="Correa L.G."/>
            <person name="Dacre M."/>
            <person name="DeBarry J."/>
            <person name="Dreyer I."/>
            <person name="Elias M."/>
            <person name="Engstrom E.M."/>
            <person name="Estelle M."/>
            <person name="Feng L."/>
            <person name="Finet C."/>
            <person name="Floyd S.K."/>
            <person name="Frommer W.B."/>
            <person name="Fujita T."/>
            <person name="Gramzow L."/>
            <person name="Gutensohn M."/>
            <person name="Harholt J."/>
            <person name="Hattori M."/>
            <person name="Heyl A."/>
            <person name="Hirai T."/>
            <person name="Hiwatashi Y."/>
            <person name="Ishikawa M."/>
            <person name="Iwata M."/>
            <person name="Karol K.G."/>
            <person name="Koehler B."/>
            <person name="Kolukisaoglu U."/>
            <person name="Kubo M."/>
            <person name="Kurata T."/>
            <person name="Lalonde S."/>
            <person name="Li K."/>
            <person name="Li Y."/>
            <person name="Litt A."/>
            <person name="Lyons E."/>
            <person name="Manning G."/>
            <person name="Maruyama T."/>
            <person name="Michael T.P."/>
            <person name="Mikami K."/>
            <person name="Miyazaki S."/>
            <person name="Morinaga S."/>
            <person name="Murata T."/>
            <person name="Mueller-Roeber B."/>
            <person name="Nelson D.R."/>
            <person name="Obara M."/>
            <person name="Oguri Y."/>
            <person name="Olmstead R.G."/>
            <person name="Onodera N."/>
            <person name="Petersen B.L."/>
            <person name="Pils B."/>
            <person name="Prigge M."/>
            <person name="Rensing S.A."/>
            <person name="Riano-Pachon D.M."/>
            <person name="Roberts A.W."/>
            <person name="Sato Y."/>
            <person name="Scheller H.V."/>
            <person name="Schulz B."/>
            <person name="Schulz C."/>
            <person name="Shakirov E.V."/>
            <person name="Shibagaki N."/>
            <person name="Shinohara N."/>
            <person name="Shippen D.E."/>
            <person name="Soerensen I."/>
            <person name="Sotooka R."/>
            <person name="Sugimoto N."/>
            <person name="Sugita M."/>
            <person name="Sumikawa N."/>
            <person name="Tanurdzic M."/>
            <person name="Theissen G."/>
            <person name="Ulvskov P."/>
            <person name="Wakazuki S."/>
            <person name="Weng J.K."/>
            <person name="Willats W.W."/>
            <person name="Wipf D."/>
            <person name="Wolf P.G."/>
            <person name="Yang L."/>
            <person name="Zimmer A.D."/>
            <person name="Zhu Q."/>
            <person name="Mitros T."/>
            <person name="Hellsten U."/>
            <person name="Loque D."/>
            <person name="Otillar R."/>
            <person name="Salamov A."/>
            <person name="Schmutz J."/>
            <person name="Shapiro H."/>
            <person name="Lindquist E."/>
            <person name="Lucas S."/>
            <person name="Rokhsar D."/>
            <person name="Grigoriev I.V."/>
        </authorList>
    </citation>
    <scope>NUCLEOTIDE SEQUENCE [LARGE SCALE GENOMIC DNA]</scope>
</reference>
<organism evidence="5">
    <name type="scientific">Selaginella moellendorffii</name>
    <name type="common">Spikemoss</name>
    <dbReference type="NCBI Taxonomy" id="88036"/>
    <lineage>
        <taxon>Eukaryota</taxon>
        <taxon>Viridiplantae</taxon>
        <taxon>Streptophyta</taxon>
        <taxon>Embryophyta</taxon>
        <taxon>Tracheophyta</taxon>
        <taxon>Lycopodiopsida</taxon>
        <taxon>Selaginellales</taxon>
        <taxon>Selaginellaceae</taxon>
        <taxon>Selaginella</taxon>
    </lineage>
</organism>
<gene>
    <name evidence="4" type="ORF">SELMODRAFT_402887</name>
</gene>
<evidence type="ECO:0000313" key="5">
    <source>
        <dbReference type="Proteomes" id="UP000001514"/>
    </source>
</evidence>
<protein>
    <submittedName>
        <fullName evidence="4">Uncharacterized protein</fullName>
    </submittedName>
</protein>
<dbReference type="eggNOG" id="KOG4412">
    <property type="taxonomic scope" value="Eukaryota"/>
</dbReference>
<evidence type="ECO:0000313" key="4">
    <source>
        <dbReference type="EMBL" id="EFJ38740.1"/>
    </source>
</evidence>
<dbReference type="EMBL" id="GL377565">
    <property type="protein sequence ID" value="EFJ38740.1"/>
    <property type="molecule type" value="Genomic_DNA"/>
</dbReference>
<feature type="repeat" description="ANK" evidence="3">
    <location>
        <begin position="113"/>
        <end position="145"/>
    </location>
</feature>
<name>D8QNC8_SELML</name>
<dbReference type="SMART" id="SM00248">
    <property type="entry name" value="ANK"/>
    <property type="match status" value="4"/>
</dbReference>
<dbReference type="Pfam" id="PF00023">
    <property type="entry name" value="Ank"/>
    <property type="match status" value="1"/>
</dbReference>
<keyword evidence="5" id="KW-1185">Reference proteome</keyword>
<dbReference type="AlphaFoldDB" id="D8QNC8"/>
<dbReference type="PANTHER" id="PTHR24124">
    <property type="entry name" value="ANKYRIN REPEAT FAMILY A"/>
    <property type="match status" value="1"/>
</dbReference>
<dbReference type="PROSITE" id="PS50088">
    <property type="entry name" value="ANK_REPEAT"/>
    <property type="match status" value="1"/>
</dbReference>
<dbReference type="Proteomes" id="UP000001514">
    <property type="component" value="Unassembled WGS sequence"/>
</dbReference>
<proteinExistence type="predicted"/>
<dbReference type="InterPro" id="IPR036770">
    <property type="entry name" value="Ankyrin_rpt-contain_sf"/>
</dbReference>
<dbReference type="KEGG" id="smo:SELMODRAFT_402887"/>
<dbReference type="InParanoid" id="D8QNC8"/>
<sequence>MMDENYDINCERQNPALKEQVGGMMESNINTTDEQGIFTTALYLAAEAKNTSAISWLLKWSPTKVKDILEADSSNYGTTALHGAATIENPAIVLKLLEELSDHAKQVNVVDKDGNTPLHTVVKRQNVKVIQALLRTGADPCQKNIKGEAPLHIAVKKGGNLEVLLYRVAEVDTPDLEKGQTPLHLAVIMHLQLIKELE</sequence>
<dbReference type="SUPFAM" id="SSF48403">
    <property type="entry name" value="Ankyrin repeat"/>
    <property type="match status" value="1"/>
</dbReference>
<accession>D8QNC8</accession>
<dbReference type="Gramene" id="EFJ38740">
    <property type="protein sequence ID" value="EFJ38740"/>
    <property type="gene ID" value="SELMODRAFT_402887"/>
</dbReference>
<evidence type="ECO:0000256" key="3">
    <source>
        <dbReference type="PROSITE-ProRule" id="PRU00023"/>
    </source>
</evidence>
<evidence type="ECO:0000256" key="1">
    <source>
        <dbReference type="ARBA" id="ARBA00022737"/>
    </source>
</evidence>
<keyword evidence="2 3" id="KW-0040">ANK repeat</keyword>
<dbReference type="HOGENOM" id="CLU_1380177_0_0_1"/>
<dbReference type="PROSITE" id="PS50297">
    <property type="entry name" value="ANK_REP_REGION"/>
    <property type="match status" value="1"/>
</dbReference>
<evidence type="ECO:0000256" key="2">
    <source>
        <dbReference type="ARBA" id="ARBA00023043"/>
    </source>
</evidence>
<dbReference type="PANTHER" id="PTHR24124:SF14">
    <property type="entry name" value="CHROMOSOME UNDETERMINED SCAFFOLD_25, WHOLE GENOME SHOTGUN SEQUENCE"/>
    <property type="match status" value="1"/>
</dbReference>